<proteinExistence type="predicted"/>
<dbReference type="RefSeq" id="WP_176759567.1">
    <property type="nucleotide sequence ID" value="NZ_FNFK01000002.1"/>
</dbReference>
<evidence type="ECO:0000313" key="4">
    <source>
        <dbReference type="Proteomes" id="UP000199433"/>
    </source>
</evidence>
<reference evidence="4" key="1">
    <citation type="submission" date="2016-10" db="EMBL/GenBank/DDBJ databases">
        <authorList>
            <person name="Varghese N."/>
            <person name="Submissions S."/>
        </authorList>
    </citation>
    <scope>NUCLEOTIDE SEQUENCE [LARGE SCALE GENOMIC DNA]</scope>
    <source>
        <strain evidence="4">DSM 19181</strain>
    </source>
</reference>
<evidence type="ECO:0000313" key="3">
    <source>
        <dbReference type="EMBL" id="SDJ68131.1"/>
    </source>
</evidence>
<name>A0A1G8VPY0_9LACT</name>
<gene>
    <name evidence="3" type="ORF">SAMN04488098_100258</name>
</gene>
<keyword evidence="1" id="KW-0175">Coiled coil</keyword>
<dbReference type="InterPro" id="IPR027417">
    <property type="entry name" value="P-loop_NTPase"/>
</dbReference>
<evidence type="ECO:0000256" key="2">
    <source>
        <dbReference type="SAM" id="MobiDB-lite"/>
    </source>
</evidence>
<dbReference type="STRING" id="426701.SAMN04488098_100258"/>
<feature type="region of interest" description="Disordered" evidence="2">
    <location>
        <begin position="15"/>
        <end position="54"/>
    </location>
</feature>
<dbReference type="Gene3D" id="3.40.50.300">
    <property type="entry name" value="P-loop containing nucleotide triphosphate hydrolases"/>
    <property type="match status" value="1"/>
</dbReference>
<sequence length="230" mass="25217">MSLFDRLVMNLQYFAADDGSNGGSGDPASDNSGSKETGTGTPEDKPENGKTFTQEDVNSIAAKEAKKAQEKLFKELGIEDFDNAKEGLQKFKEWQDSQKTEAEKQQEALQSLQGEKEALTKTVSQLEAQISAMKAGVSGDSVEDVIALAERLVTDDTTMDKAIEQVIKKYPQFSAQADNDTPTIVRPGNPNGGKQTVNPFSKENWNLTEQGKLYKENPELYKQLKSQAGK</sequence>
<organism evidence="3 4">
    <name type="scientific">Alkalibacterium thalassium</name>
    <dbReference type="NCBI Taxonomy" id="426701"/>
    <lineage>
        <taxon>Bacteria</taxon>
        <taxon>Bacillati</taxon>
        <taxon>Bacillota</taxon>
        <taxon>Bacilli</taxon>
        <taxon>Lactobacillales</taxon>
        <taxon>Carnobacteriaceae</taxon>
        <taxon>Alkalibacterium</taxon>
    </lineage>
</organism>
<protein>
    <recommendedName>
        <fullName evidence="5">Phage minor structural protein GP20</fullName>
    </recommendedName>
</protein>
<feature type="region of interest" description="Disordered" evidence="2">
    <location>
        <begin position="174"/>
        <end position="200"/>
    </location>
</feature>
<dbReference type="Proteomes" id="UP000199433">
    <property type="component" value="Unassembled WGS sequence"/>
</dbReference>
<feature type="coiled-coil region" evidence="1">
    <location>
        <begin position="95"/>
        <end position="136"/>
    </location>
</feature>
<keyword evidence="4" id="KW-1185">Reference proteome</keyword>
<accession>A0A1G8VPY0</accession>
<dbReference type="EMBL" id="FNFK01000002">
    <property type="protein sequence ID" value="SDJ68131.1"/>
    <property type="molecule type" value="Genomic_DNA"/>
</dbReference>
<dbReference type="AlphaFoldDB" id="A0A1G8VPY0"/>
<evidence type="ECO:0000256" key="1">
    <source>
        <dbReference type="SAM" id="Coils"/>
    </source>
</evidence>
<evidence type="ECO:0008006" key="5">
    <source>
        <dbReference type="Google" id="ProtNLM"/>
    </source>
</evidence>